<proteinExistence type="predicted"/>
<keyword evidence="2" id="KW-0285">Flavoprotein</keyword>
<sequence length="559" mass="60097">MKTEVAIIGGGPAGLMLAIELGCRDIPCVLIEERSGPPTLPKANATSSRTMEHYRRRGFADQVRRLGLPPSHPQDIVYCTRLTGPELARFRIPSAEEAASGTAYGDYGEQAWPTPELPHRAQQMFIEPVLRAQAERHASAVLRFGLRAEAVQDTGCAVQIECREPDTGRTELLQAAYVVGCDGPRSLVRQAMGVVYAGHGSERRDFLGGPMMSIYFRAPGLYGLIGKPRAWQYWAVGPGQRGLLCAIDGVDRFVLIVQLPQGTQPADFHPQQALQAVVGRSFAHELIALTPWNAGYALVAERLRHGRMFIAGDAAHLFTPTGGMGYNTSVDDVVNLGWKLAAAIQGAAGPALLDSYEAERRPIAQRNTRFARSMADSIGCLPVTAVVEQEGPAGDSARHALGQALSEHAAREFNIPGLQLGLRYADSPVVARELAEPPPDEPNRYLPGGYPGTRAPHVATGPDRSLLDDFGRDFTLLAFGPDGPDGPDGLEPWRQAAAQYGIGLDVVRSEDGQTRALYGADRVLIRPDHHIAWRGDGAAPPTEVLALALGHRTPPVGSG</sequence>
<dbReference type="PANTHER" id="PTHR43004:SF19">
    <property type="entry name" value="BINDING MONOOXYGENASE, PUTATIVE (JCVI)-RELATED"/>
    <property type="match status" value="1"/>
</dbReference>
<evidence type="ECO:0000256" key="2">
    <source>
        <dbReference type="ARBA" id="ARBA00022630"/>
    </source>
</evidence>
<gene>
    <name evidence="5" type="ORF">I6G47_14025</name>
</gene>
<dbReference type="Pfam" id="PF01494">
    <property type="entry name" value="FAD_binding_3"/>
    <property type="match status" value="1"/>
</dbReference>
<dbReference type="GO" id="GO:0016709">
    <property type="term" value="F:oxidoreductase activity, acting on paired donors, with incorporation or reduction of molecular oxygen, NAD(P)H as one donor, and incorporation of one atom of oxygen"/>
    <property type="evidence" value="ECO:0007669"/>
    <property type="project" value="UniProtKB-ARBA"/>
</dbReference>
<name>A0A7T2YYD9_9BURK</name>
<dbReference type="EMBL" id="CP065748">
    <property type="protein sequence ID" value="QPS84104.1"/>
    <property type="molecule type" value="Genomic_DNA"/>
</dbReference>
<reference evidence="5 6" key="1">
    <citation type="submission" date="2020-12" db="EMBL/GenBank/DDBJ databases">
        <title>FDA dAtabase for Regulatory Grade micrObial Sequences (FDA-ARGOS): Supporting development and validation of Infectious Disease Dx tests.</title>
        <authorList>
            <person name="Sproer C."/>
            <person name="Gronow S."/>
            <person name="Severitt S."/>
            <person name="Schroder I."/>
            <person name="Tallon L."/>
            <person name="Sadzewicz L."/>
            <person name="Zhao X."/>
            <person name="Boylan J."/>
            <person name="Ott S."/>
            <person name="Bowen H."/>
            <person name="Vavikolanu K."/>
            <person name="Mehta A."/>
            <person name="Aluvathingal J."/>
            <person name="Nadendla S."/>
            <person name="Lowell S."/>
            <person name="Myers T."/>
            <person name="Yan Y."/>
            <person name="Sichtig H."/>
        </authorList>
    </citation>
    <scope>NUCLEOTIDE SEQUENCE [LARGE SCALE GENOMIC DNA]</scope>
    <source>
        <strain evidence="5 6">FDAARGOS_890</strain>
    </source>
</reference>
<accession>A0A7T2YYD9</accession>
<comment type="cofactor">
    <cofactor evidence="1">
        <name>FAD</name>
        <dbReference type="ChEBI" id="CHEBI:57692"/>
    </cofactor>
</comment>
<dbReference type="RefSeq" id="WP_016452635.1">
    <property type="nucleotide sequence ID" value="NZ_CP065748.1"/>
</dbReference>
<dbReference type="PRINTS" id="PR00420">
    <property type="entry name" value="RNGMNOXGNASE"/>
</dbReference>
<dbReference type="Gene3D" id="3.30.9.10">
    <property type="entry name" value="D-Amino Acid Oxidase, subunit A, domain 2"/>
    <property type="match status" value="1"/>
</dbReference>
<dbReference type="SUPFAM" id="SSF51905">
    <property type="entry name" value="FAD/NAD(P)-binding domain"/>
    <property type="match status" value="1"/>
</dbReference>
<feature type="domain" description="FAD-binding" evidence="4">
    <location>
        <begin position="2"/>
        <end position="371"/>
    </location>
</feature>
<keyword evidence="5" id="KW-0560">Oxidoreductase</keyword>
<dbReference type="Gene3D" id="3.50.50.60">
    <property type="entry name" value="FAD/NAD(P)-binding domain"/>
    <property type="match status" value="1"/>
</dbReference>
<dbReference type="Gene3D" id="3.40.30.120">
    <property type="match status" value="1"/>
</dbReference>
<dbReference type="PANTHER" id="PTHR43004">
    <property type="entry name" value="TRK SYSTEM POTASSIUM UPTAKE PROTEIN"/>
    <property type="match status" value="1"/>
</dbReference>
<dbReference type="Proteomes" id="UP000595064">
    <property type="component" value="Chromosome"/>
</dbReference>
<keyword evidence="6" id="KW-1185">Reference proteome</keyword>
<evidence type="ECO:0000259" key="4">
    <source>
        <dbReference type="Pfam" id="PF01494"/>
    </source>
</evidence>
<dbReference type="Pfam" id="PF21274">
    <property type="entry name" value="Rng_hyd_C"/>
    <property type="match status" value="1"/>
</dbReference>
<dbReference type="InterPro" id="IPR050641">
    <property type="entry name" value="RIFMO-like"/>
</dbReference>
<evidence type="ECO:0000256" key="3">
    <source>
        <dbReference type="ARBA" id="ARBA00022827"/>
    </source>
</evidence>
<protein>
    <submittedName>
        <fullName evidence="5">FAD-dependent monooxygenase</fullName>
    </submittedName>
</protein>
<keyword evidence="5" id="KW-0503">Monooxygenase</keyword>
<dbReference type="InterPro" id="IPR036188">
    <property type="entry name" value="FAD/NAD-bd_sf"/>
</dbReference>
<keyword evidence="3" id="KW-0274">FAD</keyword>
<evidence type="ECO:0000313" key="6">
    <source>
        <dbReference type="Proteomes" id="UP000595064"/>
    </source>
</evidence>
<dbReference type="InterPro" id="IPR002938">
    <property type="entry name" value="FAD-bd"/>
</dbReference>
<evidence type="ECO:0000256" key="1">
    <source>
        <dbReference type="ARBA" id="ARBA00001974"/>
    </source>
</evidence>
<dbReference type="NCBIfam" id="NF004780">
    <property type="entry name" value="PRK06126.1"/>
    <property type="match status" value="1"/>
</dbReference>
<evidence type="ECO:0000313" key="5">
    <source>
        <dbReference type="EMBL" id="QPS84104.1"/>
    </source>
</evidence>
<dbReference type="GO" id="GO:0071949">
    <property type="term" value="F:FAD binding"/>
    <property type="evidence" value="ECO:0007669"/>
    <property type="project" value="InterPro"/>
</dbReference>
<dbReference type="AlphaFoldDB" id="A0A7T2YYD9"/>
<organism evidence="5 6">
    <name type="scientific">Delftia lacustris</name>
    <dbReference type="NCBI Taxonomy" id="558537"/>
    <lineage>
        <taxon>Bacteria</taxon>
        <taxon>Pseudomonadati</taxon>
        <taxon>Pseudomonadota</taxon>
        <taxon>Betaproteobacteria</taxon>
        <taxon>Burkholderiales</taxon>
        <taxon>Comamonadaceae</taxon>
        <taxon>Delftia</taxon>
    </lineage>
</organism>
<dbReference type="KEGG" id="dla:I6G47_14025"/>